<proteinExistence type="predicted"/>
<dbReference type="EMBL" id="JACVVK020000119">
    <property type="protein sequence ID" value="KAK7491078.1"/>
    <property type="molecule type" value="Genomic_DNA"/>
</dbReference>
<accession>A0ABD0KUW1</accession>
<keyword evidence="2" id="KW-1185">Reference proteome</keyword>
<name>A0ABD0KUW1_9CAEN</name>
<organism evidence="1 2">
    <name type="scientific">Batillaria attramentaria</name>
    <dbReference type="NCBI Taxonomy" id="370345"/>
    <lineage>
        <taxon>Eukaryota</taxon>
        <taxon>Metazoa</taxon>
        <taxon>Spiralia</taxon>
        <taxon>Lophotrochozoa</taxon>
        <taxon>Mollusca</taxon>
        <taxon>Gastropoda</taxon>
        <taxon>Caenogastropoda</taxon>
        <taxon>Sorbeoconcha</taxon>
        <taxon>Cerithioidea</taxon>
        <taxon>Batillariidae</taxon>
        <taxon>Batillaria</taxon>
    </lineage>
</organism>
<evidence type="ECO:0000313" key="1">
    <source>
        <dbReference type="EMBL" id="KAK7491078.1"/>
    </source>
</evidence>
<comment type="caution">
    <text evidence="1">The sequence shown here is derived from an EMBL/GenBank/DDBJ whole genome shotgun (WGS) entry which is preliminary data.</text>
</comment>
<dbReference type="Proteomes" id="UP001519460">
    <property type="component" value="Unassembled WGS sequence"/>
</dbReference>
<dbReference type="AlphaFoldDB" id="A0ABD0KUW1"/>
<reference evidence="1 2" key="1">
    <citation type="journal article" date="2023" name="Sci. Data">
        <title>Genome assembly of the Korean intertidal mud-creeper Batillaria attramentaria.</title>
        <authorList>
            <person name="Patra A.K."/>
            <person name="Ho P.T."/>
            <person name="Jun S."/>
            <person name="Lee S.J."/>
            <person name="Kim Y."/>
            <person name="Won Y.J."/>
        </authorList>
    </citation>
    <scope>NUCLEOTIDE SEQUENCE [LARGE SCALE GENOMIC DNA]</scope>
    <source>
        <strain evidence="1">Wonlab-2016</strain>
    </source>
</reference>
<evidence type="ECO:0000313" key="2">
    <source>
        <dbReference type="Proteomes" id="UP001519460"/>
    </source>
</evidence>
<protein>
    <submittedName>
        <fullName evidence="1">Uncharacterized protein</fullName>
    </submittedName>
</protein>
<sequence length="131" mass="13746">MCVGRPVFDAASVLGNAEKTEVGSKSVRCSKCGVQIVHTAANPRITVRGTGLLCKLLFWANTAAPASLGSQMVGTARGEETPDGEGSWKHQHVSVDAANDLLPEMSNTGSTPWSHRCSNVTGFCAGIIVEF</sequence>
<gene>
    <name evidence="1" type="ORF">BaRGS_00017642</name>
</gene>